<evidence type="ECO:0000256" key="1">
    <source>
        <dbReference type="ARBA" id="ARBA00005854"/>
    </source>
</evidence>
<protein>
    <submittedName>
        <fullName evidence="7">D-2-hydroxyacid dehydrogenase</fullName>
    </submittedName>
</protein>
<dbReference type="GO" id="GO:0051287">
    <property type="term" value="F:NAD binding"/>
    <property type="evidence" value="ECO:0007669"/>
    <property type="project" value="InterPro"/>
</dbReference>
<evidence type="ECO:0000256" key="3">
    <source>
        <dbReference type="ARBA" id="ARBA00023027"/>
    </source>
</evidence>
<dbReference type="GO" id="GO:0008720">
    <property type="term" value="F:D-lactate dehydrogenase (NAD+) activity"/>
    <property type="evidence" value="ECO:0007669"/>
    <property type="project" value="TreeGrafter"/>
</dbReference>
<dbReference type="InterPro" id="IPR006140">
    <property type="entry name" value="D-isomer_DH_NAD-bd"/>
</dbReference>
<dbReference type="Gene3D" id="3.40.50.720">
    <property type="entry name" value="NAD(P)-binding Rossmann-like Domain"/>
    <property type="match status" value="2"/>
</dbReference>
<dbReference type="InterPro" id="IPR036291">
    <property type="entry name" value="NAD(P)-bd_dom_sf"/>
</dbReference>
<dbReference type="PANTHER" id="PTHR43026">
    <property type="entry name" value="2-HYDROXYACID DEHYDROGENASE HOMOLOG 1-RELATED"/>
    <property type="match status" value="1"/>
</dbReference>
<dbReference type="Pfam" id="PF02826">
    <property type="entry name" value="2-Hacid_dh_C"/>
    <property type="match status" value="1"/>
</dbReference>
<dbReference type="PANTHER" id="PTHR43026:SF1">
    <property type="entry name" value="2-HYDROXYACID DEHYDROGENASE HOMOLOG 1-RELATED"/>
    <property type="match status" value="1"/>
</dbReference>
<proteinExistence type="inferred from homology"/>
<reference evidence="7 8" key="1">
    <citation type="submission" date="2020-08" db="EMBL/GenBank/DDBJ databases">
        <title>Genome sequence of Weissella diestrammenae KACC 16890T.</title>
        <authorList>
            <person name="Hyun D.-W."/>
            <person name="Bae J.-W."/>
        </authorList>
    </citation>
    <scope>NUCLEOTIDE SEQUENCE [LARGE SCALE GENOMIC DNA]</scope>
    <source>
        <strain evidence="7 8">KACC 16890</strain>
    </source>
</reference>
<evidence type="ECO:0000313" key="7">
    <source>
        <dbReference type="EMBL" id="QNN75922.1"/>
    </source>
</evidence>
<evidence type="ECO:0000256" key="4">
    <source>
        <dbReference type="RuleBase" id="RU003719"/>
    </source>
</evidence>
<dbReference type="InterPro" id="IPR029753">
    <property type="entry name" value="D-isomer_DH_CS"/>
</dbReference>
<dbReference type="RefSeq" id="WP_187529750.1">
    <property type="nucleotide sequence ID" value="NZ_CP060724.1"/>
</dbReference>
<name>A0A7G9T747_9LACO</name>
<organism evidence="7 8">
    <name type="scientific">Weissella diestrammenae</name>
    <dbReference type="NCBI Taxonomy" id="1162633"/>
    <lineage>
        <taxon>Bacteria</taxon>
        <taxon>Bacillati</taxon>
        <taxon>Bacillota</taxon>
        <taxon>Bacilli</taxon>
        <taxon>Lactobacillales</taxon>
        <taxon>Lactobacillaceae</taxon>
        <taxon>Weissella</taxon>
    </lineage>
</organism>
<dbReference type="KEGG" id="wdi:H9L19_03440"/>
<dbReference type="EMBL" id="CP060724">
    <property type="protein sequence ID" value="QNN75922.1"/>
    <property type="molecule type" value="Genomic_DNA"/>
</dbReference>
<dbReference type="SUPFAM" id="SSF51735">
    <property type="entry name" value="NAD(P)-binding Rossmann-fold domains"/>
    <property type="match status" value="1"/>
</dbReference>
<evidence type="ECO:0000259" key="5">
    <source>
        <dbReference type="Pfam" id="PF00389"/>
    </source>
</evidence>
<dbReference type="Proteomes" id="UP000515800">
    <property type="component" value="Chromosome"/>
</dbReference>
<dbReference type="PROSITE" id="PS00671">
    <property type="entry name" value="D_2_HYDROXYACID_DH_3"/>
    <property type="match status" value="1"/>
</dbReference>
<accession>A0A7G9T747</accession>
<keyword evidence="2 4" id="KW-0560">Oxidoreductase</keyword>
<feature type="domain" description="D-isomer specific 2-hydroxyacid dehydrogenase NAD-binding" evidence="6">
    <location>
        <begin position="113"/>
        <end position="299"/>
    </location>
</feature>
<dbReference type="PROSITE" id="PS00065">
    <property type="entry name" value="D_2_HYDROXYACID_DH_1"/>
    <property type="match status" value="1"/>
</dbReference>
<evidence type="ECO:0000313" key="8">
    <source>
        <dbReference type="Proteomes" id="UP000515800"/>
    </source>
</evidence>
<feature type="domain" description="D-isomer specific 2-hydroxyacid dehydrogenase catalytic" evidence="5">
    <location>
        <begin position="14"/>
        <end position="330"/>
    </location>
</feature>
<keyword evidence="8" id="KW-1185">Reference proteome</keyword>
<evidence type="ECO:0000259" key="6">
    <source>
        <dbReference type="Pfam" id="PF02826"/>
    </source>
</evidence>
<gene>
    <name evidence="7" type="ORF">H9L19_03440</name>
</gene>
<comment type="similarity">
    <text evidence="1 4">Belongs to the D-isomer specific 2-hydroxyacid dehydrogenase family.</text>
</comment>
<keyword evidence="3" id="KW-0520">NAD</keyword>
<dbReference type="Pfam" id="PF00389">
    <property type="entry name" value="2-Hacid_dh"/>
    <property type="match status" value="1"/>
</dbReference>
<dbReference type="InterPro" id="IPR006139">
    <property type="entry name" value="D-isomer_2_OHA_DH_cat_dom"/>
</dbReference>
<dbReference type="InterPro" id="IPR029752">
    <property type="entry name" value="D-isomer_DH_CS1"/>
</dbReference>
<evidence type="ECO:0000256" key="2">
    <source>
        <dbReference type="ARBA" id="ARBA00023002"/>
    </source>
</evidence>
<sequence>MKLHLYSVQAHEEKALDAYQAQHPELELVRIDTELHPDTLVDLDGVDGILIQQRTPIGGDQTFYDTLSVQGIKQITTRTAGYDMIEVDRAKNAGLSISNVPAYSPRSVAEFALMQIFRLLRHTPAFDTRVAKQNFLWAGLAAREIHSVTVGIIGAGRIGGTLAGLLHALGARVLVYDVRPRVEVSYVADYVDIQTLLKQSDVISIHVDLNSTSIDLINRDAFAEMKTGMMLVNASRGPVVNTEALFEALDNGQVAAAALDTMPNEGPIFNADFTNGAIPDINIAKAQAHPNILLTPHIAFFTDTAIDNMTQIALDDAIKIIKTGQSEHTV</sequence>
<dbReference type="InterPro" id="IPR058205">
    <property type="entry name" value="D-LDH-like"/>
</dbReference>
<dbReference type="AlphaFoldDB" id="A0A7G9T747"/>
<dbReference type="SUPFAM" id="SSF52283">
    <property type="entry name" value="Formate/glycerate dehydrogenase catalytic domain-like"/>
    <property type="match status" value="1"/>
</dbReference>